<gene>
    <name evidence="1" type="ORF">PBRASI_LOCUS2668</name>
</gene>
<comment type="caution">
    <text evidence="1">The sequence shown here is derived from an EMBL/GenBank/DDBJ whole genome shotgun (WGS) entry which is preliminary data.</text>
</comment>
<feature type="non-terminal residue" evidence="1">
    <location>
        <position position="104"/>
    </location>
</feature>
<name>A0A9N8ZNX1_9GLOM</name>
<dbReference type="AlphaFoldDB" id="A0A9N8ZNX1"/>
<organism evidence="1 2">
    <name type="scientific">Paraglomus brasilianum</name>
    <dbReference type="NCBI Taxonomy" id="144538"/>
    <lineage>
        <taxon>Eukaryota</taxon>
        <taxon>Fungi</taxon>
        <taxon>Fungi incertae sedis</taxon>
        <taxon>Mucoromycota</taxon>
        <taxon>Glomeromycotina</taxon>
        <taxon>Glomeromycetes</taxon>
        <taxon>Paraglomerales</taxon>
        <taxon>Paraglomeraceae</taxon>
        <taxon>Paraglomus</taxon>
    </lineage>
</organism>
<sequence>DEHEIKKHLISDLYAPLPELRGGSFGRTIHLDSMWFKQSVTVSHKLKGDAIISEQSVKLESLIRERVPVDTALALVMIPYGYKIFLLEKFKKYKNVPSNSNEPE</sequence>
<dbReference type="Proteomes" id="UP000789739">
    <property type="component" value="Unassembled WGS sequence"/>
</dbReference>
<dbReference type="EMBL" id="CAJVPI010000215">
    <property type="protein sequence ID" value="CAG8502226.1"/>
    <property type="molecule type" value="Genomic_DNA"/>
</dbReference>
<accession>A0A9N8ZNX1</accession>
<protein>
    <submittedName>
        <fullName evidence="1">875_t:CDS:1</fullName>
    </submittedName>
</protein>
<evidence type="ECO:0000313" key="2">
    <source>
        <dbReference type="Proteomes" id="UP000789739"/>
    </source>
</evidence>
<keyword evidence="2" id="KW-1185">Reference proteome</keyword>
<reference evidence="1" key="1">
    <citation type="submission" date="2021-06" db="EMBL/GenBank/DDBJ databases">
        <authorList>
            <person name="Kallberg Y."/>
            <person name="Tangrot J."/>
            <person name="Rosling A."/>
        </authorList>
    </citation>
    <scope>NUCLEOTIDE SEQUENCE</scope>
    <source>
        <strain evidence="1">BR232B</strain>
    </source>
</reference>
<proteinExistence type="predicted"/>
<evidence type="ECO:0000313" key="1">
    <source>
        <dbReference type="EMBL" id="CAG8502226.1"/>
    </source>
</evidence>